<accession>A0A8J4WE12</accession>
<organism evidence="4 5">
    <name type="scientific">Paragonimus heterotremus</name>
    <dbReference type="NCBI Taxonomy" id="100268"/>
    <lineage>
        <taxon>Eukaryota</taxon>
        <taxon>Metazoa</taxon>
        <taxon>Spiralia</taxon>
        <taxon>Lophotrochozoa</taxon>
        <taxon>Platyhelminthes</taxon>
        <taxon>Trematoda</taxon>
        <taxon>Digenea</taxon>
        <taxon>Plagiorchiida</taxon>
        <taxon>Troglotremata</taxon>
        <taxon>Troglotrematidae</taxon>
        <taxon>Paragonimus</taxon>
    </lineage>
</organism>
<dbReference type="OrthoDB" id="636685at2759"/>
<evidence type="ECO:0000259" key="3">
    <source>
        <dbReference type="Pfam" id="PF00808"/>
    </source>
</evidence>
<comment type="subcellular location">
    <subcellularLocation>
        <location evidence="1">Nucleus</location>
    </subcellularLocation>
</comment>
<dbReference type="PANTHER" id="PTHR10252">
    <property type="entry name" value="HISTONE-LIKE TRANSCRIPTION FACTOR CCAAT-RELATED"/>
    <property type="match status" value="1"/>
</dbReference>
<feature type="domain" description="Transcription factor CBF/NF-Y/archaeal histone" evidence="3">
    <location>
        <begin position="77"/>
        <end position="140"/>
    </location>
</feature>
<dbReference type="Proteomes" id="UP000748531">
    <property type="component" value="Unassembled WGS sequence"/>
</dbReference>
<dbReference type="AlphaFoldDB" id="A0A8J4WE12"/>
<dbReference type="GO" id="GO:0005634">
    <property type="term" value="C:nucleus"/>
    <property type="evidence" value="ECO:0007669"/>
    <property type="project" value="UniProtKB-SubCell"/>
</dbReference>
<dbReference type="Gene3D" id="1.10.20.10">
    <property type="entry name" value="Histone, subunit A"/>
    <property type="match status" value="1"/>
</dbReference>
<gene>
    <name evidence="4" type="ORF">PHET_10720</name>
</gene>
<keyword evidence="5" id="KW-1185">Reference proteome</keyword>
<keyword evidence="2" id="KW-0539">Nucleus</keyword>
<evidence type="ECO:0000313" key="4">
    <source>
        <dbReference type="EMBL" id="KAF5396353.1"/>
    </source>
</evidence>
<proteinExistence type="predicted"/>
<evidence type="ECO:0000313" key="5">
    <source>
        <dbReference type="Proteomes" id="UP000748531"/>
    </source>
</evidence>
<dbReference type="InterPro" id="IPR009072">
    <property type="entry name" value="Histone-fold"/>
</dbReference>
<dbReference type="CDD" id="cd22929">
    <property type="entry name" value="HFD_POLE4-like"/>
    <property type="match status" value="1"/>
</dbReference>
<reference evidence="4" key="1">
    <citation type="submission" date="2019-05" db="EMBL/GenBank/DDBJ databases">
        <title>Annotation for the trematode Paragonimus heterotremus.</title>
        <authorList>
            <person name="Choi Y.-J."/>
        </authorList>
    </citation>
    <scope>NUCLEOTIDE SEQUENCE</scope>
    <source>
        <strain evidence="4">LC</strain>
    </source>
</reference>
<dbReference type="InterPro" id="IPR050568">
    <property type="entry name" value="Transcr_DNA_Rep_Reg"/>
</dbReference>
<name>A0A8J4WE12_9TREM</name>
<evidence type="ECO:0000256" key="1">
    <source>
        <dbReference type="ARBA" id="ARBA00004123"/>
    </source>
</evidence>
<dbReference type="SUPFAM" id="SSF47113">
    <property type="entry name" value="Histone-fold"/>
    <property type="match status" value="1"/>
</dbReference>
<comment type="caution">
    <text evidence="4">The sequence shown here is derived from an EMBL/GenBank/DDBJ whole genome shotgun (WGS) entry which is preliminary data.</text>
</comment>
<protein>
    <recommendedName>
        <fullName evidence="3">Transcription factor CBF/NF-Y/archaeal histone domain-containing protein</fullName>
    </recommendedName>
</protein>
<dbReference type="GO" id="GO:0046982">
    <property type="term" value="F:protein heterodimerization activity"/>
    <property type="evidence" value="ECO:0007669"/>
    <property type="project" value="InterPro"/>
</dbReference>
<evidence type="ECO:0000256" key="2">
    <source>
        <dbReference type="ARBA" id="ARBA00023242"/>
    </source>
</evidence>
<sequence length="154" mass="17037">MSDAQLVVDVEGFFGEQFLSVLTCLGSEKLTSDVETTNGPSENNETNAAEILSEEEEVDVEGVGEETQLNGSNKSFRFPLSRIKIIAKTVPSVNLINSEALVLIERACELFVRNLSRSIYQVTVEEGKKTVSRAHVDSVVRTMNQYEFLDGMLD</sequence>
<dbReference type="Pfam" id="PF00808">
    <property type="entry name" value="CBFD_NFYB_HMF"/>
    <property type="match status" value="1"/>
</dbReference>
<dbReference type="EMBL" id="LUCH01008401">
    <property type="protein sequence ID" value="KAF5396353.1"/>
    <property type="molecule type" value="Genomic_DNA"/>
</dbReference>
<dbReference type="InterPro" id="IPR003958">
    <property type="entry name" value="CBFA_NFYB_domain"/>
</dbReference>